<dbReference type="EMBL" id="JAHRIP010048548">
    <property type="protein sequence ID" value="MEQ2299843.1"/>
    <property type="molecule type" value="Genomic_DNA"/>
</dbReference>
<gene>
    <name evidence="2" type="ORF">AMECASPLE_019115</name>
</gene>
<comment type="caution">
    <text evidence="2">The sequence shown here is derived from an EMBL/GenBank/DDBJ whole genome shotgun (WGS) entry which is preliminary data.</text>
</comment>
<feature type="region of interest" description="Disordered" evidence="1">
    <location>
        <begin position="1"/>
        <end position="50"/>
    </location>
</feature>
<dbReference type="Proteomes" id="UP001469553">
    <property type="component" value="Unassembled WGS sequence"/>
</dbReference>
<name>A0ABV0Z119_9TELE</name>
<keyword evidence="3" id="KW-1185">Reference proteome</keyword>
<protein>
    <submittedName>
        <fullName evidence="2">Uncharacterized protein</fullName>
    </submittedName>
</protein>
<feature type="compositionally biased region" description="Pro residues" evidence="1">
    <location>
        <begin position="24"/>
        <end position="42"/>
    </location>
</feature>
<sequence length="123" mass="13961">MYKRGVHMAQSNPPTRAAPRRSSPDPPTSSDPNPMSLPPPVNPNNNLPTGPHNFWQVFLGMGLKYRKEDHVRGNFCSTSVTSCLQKSHHSQHTIPPSETWRNSVWWQNHAVGIPFFGRNWKAH</sequence>
<feature type="compositionally biased region" description="Low complexity" evidence="1">
    <location>
        <begin position="11"/>
        <end position="21"/>
    </location>
</feature>
<accession>A0ABV0Z119</accession>
<organism evidence="2 3">
    <name type="scientific">Ameca splendens</name>
    <dbReference type="NCBI Taxonomy" id="208324"/>
    <lineage>
        <taxon>Eukaryota</taxon>
        <taxon>Metazoa</taxon>
        <taxon>Chordata</taxon>
        <taxon>Craniata</taxon>
        <taxon>Vertebrata</taxon>
        <taxon>Euteleostomi</taxon>
        <taxon>Actinopterygii</taxon>
        <taxon>Neopterygii</taxon>
        <taxon>Teleostei</taxon>
        <taxon>Neoteleostei</taxon>
        <taxon>Acanthomorphata</taxon>
        <taxon>Ovalentaria</taxon>
        <taxon>Atherinomorphae</taxon>
        <taxon>Cyprinodontiformes</taxon>
        <taxon>Goodeidae</taxon>
        <taxon>Ameca</taxon>
    </lineage>
</organism>
<evidence type="ECO:0000256" key="1">
    <source>
        <dbReference type="SAM" id="MobiDB-lite"/>
    </source>
</evidence>
<evidence type="ECO:0000313" key="3">
    <source>
        <dbReference type="Proteomes" id="UP001469553"/>
    </source>
</evidence>
<proteinExistence type="predicted"/>
<evidence type="ECO:0000313" key="2">
    <source>
        <dbReference type="EMBL" id="MEQ2299843.1"/>
    </source>
</evidence>
<reference evidence="2 3" key="1">
    <citation type="submission" date="2021-06" db="EMBL/GenBank/DDBJ databases">
        <authorList>
            <person name="Palmer J.M."/>
        </authorList>
    </citation>
    <scope>NUCLEOTIDE SEQUENCE [LARGE SCALE GENOMIC DNA]</scope>
    <source>
        <strain evidence="2 3">AS_MEX2019</strain>
        <tissue evidence="2">Muscle</tissue>
    </source>
</reference>